<protein>
    <submittedName>
        <fullName evidence="10">Putative glutamate-gated kainate-type ion channel receptor subunit glur5</fullName>
    </submittedName>
</protein>
<evidence type="ECO:0000256" key="8">
    <source>
        <dbReference type="SAM" id="Phobius"/>
    </source>
</evidence>
<dbReference type="EMBL" id="GHJT01010540">
    <property type="protein sequence ID" value="MOY44511.1"/>
    <property type="molecule type" value="Transcribed_RNA"/>
</dbReference>
<evidence type="ECO:0000256" key="4">
    <source>
        <dbReference type="ARBA" id="ARBA00022989"/>
    </source>
</evidence>
<keyword evidence="2" id="KW-1003">Cell membrane</keyword>
<accession>A0A4D5S6K8</accession>
<evidence type="ECO:0000256" key="2">
    <source>
        <dbReference type="ARBA" id="ARBA00022475"/>
    </source>
</evidence>
<feature type="signal peptide" evidence="9">
    <location>
        <begin position="1"/>
        <end position="17"/>
    </location>
</feature>
<dbReference type="PANTHER" id="PTHR42643">
    <property type="entry name" value="IONOTROPIC RECEPTOR 20A-RELATED"/>
    <property type="match status" value="1"/>
</dbReference>
<keyword evidence="3 8" id="KW-0812">Transmembrane</keyword>
<evidence type="ECO:0000256" key="6">
    <source>
        <dbReference type="ARBA" id="ARBA00023170"/>
    </source>
</evidence>
<feature type="transmembrane region" description="Helical" evidence="8">
    <location>
        <begin position="366"/>
        <end position="385"/>
    </location>
</feature>
<proteinExistence type="predicted"/>
<dbReference type="VEuPathDB" id="VectorBase:ISCP_030100"/>
<evidence type="ECO:0000313" key="10">
    <source>
        <dbReference type="EMBL" id="MOY44511.1"/>
    </source>
</evidence>
<feature type="chain" id="PRO_5020041995" evidence="9">
    <location>
        <begin position="18"/>
        <end position="595"/>
    </location>
</feature>
<evidence type="ECO:0000256" key="3">
    <source>
        <dbReference type="ARBA" id="ARBA00022692"/>
    </source>
</evidence>
<dbReference type="AlphaFoldDB" id="A0A4D5S6K8"/>
<keyword evidence="6 10" id="KW-0675">Receptor</keyword>
<organism evidence="10">
    <name type="scientific">Ixodes scapularis</name>
    <name type="common">Black-legged tick</name>
    <name type="synonym">Deer tick</name>
    <dbReference type="NCBI Taxonomy" id="6945"/>
    <lineage>
        <taxon>Eukaryota</taxon>
        <taxon>Metazoa</taxon>
        <taxon>Ecdysozoa</taxon>
        <taxon>Arthropoda</taxon>
        <taxon>Chelicerata</taxon>
        <taxon>Arachnida</taxon>
        <taxon>Acari</taxon>
        <taxon>Parasitiformes</taxon>
        <taxon>Ixodida</taxon>
        <taxon>Ixodoidea</taxon>
        <taxon>Ixodidae</taxon>
        <taxon>Ixodinae</taxon>
        <taxon>Ixodes</taxon>
    </lineage>
</organism>
<keyword evidence="7" id="KW-0325">Glycoprotein</keyword>
<keyword evidence="9" id="KW-0732">Signal</keyword>
<reference evidence="10" key="1">
    <citation type="submission" date="2019-04" db="EMBL/GenBank/DDBJ databases">
        <title>An insight into the mialome of Ixodes scapularis.</title>
        <authorList>
            <person name="Ribeiro J.M."/>
            <person name="Mather T.N."/>
            <person name="Karim S."/>
        </authorList>
    </citation>
    <scope>NUCLEOTIDE SEQUENCE</scope>
</reference>
<evidence type="ECO:0000256" key="7">
    <source>
        <dbReference type="ARBA" id="ARBA00023180"/>
    </source>
</evidence>
<dbReference type="InterPro" id="IPR052192">
    <property type="entry name" value="Insect_Ionotropic_Sensory_Rcpt"/>
</dbReference>
<evidence type="ECO:0000256" key="5">
    <source>
        <dbReference type="ARBA" id="ARBA00023136"/>
    </source>
</evidence>
<name>A0A4D5S6K8_IXOSC</name>
<keyword evidence="4 8" id="KW-1133">Transmembrane helix</keyword>
<dbReference type="PANTHER" id="PTHR42643:SF38">
    <property type="entry name" value="IONOTROPIC RECEPTOR 100A"/>
    <property type="match status" value="1"/>
</dbReference>
<dbReference type="GO" id="GO:0005886">
    <property type="term" value="C:plasma membrane"/>
    <property type="evidence" value="ECO:0007669"/>
    <property type="project" value="UniProtKB-SubCell"/>
</dbReference>
<evidence type="ECO:0000256" key="1">
    <source>
        <dbReference type="ARBA" id="ARBA00004651"/>
    </source>
</evidence>
<sequence>MLCSNVALLLLVSAGLSFSLMQHVVELHPSQLETVLRSQIQSENAHIVLVSCKGFWDDVDLFWMKLLPVKASKWLYDEPGLRGLLVSNTMYSFHTTVLVPSPRNSTAVCLEQMQRSYVYRYMVKWIFLSLEEGIEPSSYNEAKNETVRNSFSFRTPETSLLRATQSVGTPSETLRESSIRRKNGPTPRFLENRNKLRSLSGQHVRIGFINNKYFGTFNDSLLLMHVLSLLRATNATLHFHRHTNFIQLISEGLAEGSIDVFIHKLFCAHVFLAYFDFPNILLYDYPTFYAKANATRVLTPGDIFANSSVTIILFILSFCLYLLILCLIDYVQFRAFRTVSRAAFFLLGIFCAASSVIPNTTRWKGIRRSLFAVWLFSILPLSTYFQGQLTSWFTTNVPENVLDTLEELQEALESDSVAPCVVDQTLVHYILQRTATKSDTMNELRLNPKFPRLMLKLMESFSRHQEDNLVTRTFADCVLCARRNDRVCFADQVEPCVIKPVSRDVRMFKEHYNHHMMTTLVGKNSRLKSAYGTFLQRLHESSLLHNRSRFKCEYQAEQTPAPPTVQLELWGFFRFYAMILSATAIVWLLELCVSL</sequence>
<feature type="transmembrane region" description="Helical" evidence="8">
    <location>
        <begin position="342"/>
        <end position="360"/>
    </location>
</feature>
<evidence type="ECO:0000256" key="9">
    <source>
        <dbReference type="SAM" id="SignalP"/>
    </source>
</evidence>
<comment type="subcellular location">
    <subcellularLocation>
        <location evidence="1">Cell membrane</location>
        <topology evidence="1">Multi-pass membrane protein</topology>
    </subcellularLocation>
</comment>
<dbReference type="OrthoDB" id="10498628at2759"/>
<feature type="transmembrane region" description="Helical" evidence="8">
    <location>
        <begin position="309"/>
        <end position="330"/>
    </location>
</feature>
<keyword evidence="5 8" id="KW-0472">Membrane</keyword>